<dbReference type="InterPro" id="IPR049614">
    <property type="entry name" value="HrpB_DEXH"/>
</dbReference>
<accession>A0A2T5BT08</accession>
<dbReference type="InterPro" id="IPR013689">
    <property type="entry name" value="RNA_helicase_ATP-dep_HrpB_C"/>
</dbReference>
<evidence type="ECO:0000256" key="1">
    <source>
        <dbReference type="ARBA" id="ARBA00022741"/>
    </source>
</evidence>
<keyword evidence="4" id="KW-0067">ATP-binding</keyword>
<dbReference type="FunFam" id="3.40.50.300:FF:002125">
    <property type="entry name" value="ATP-dependent helicase HrpB"/>
    <property type="match status" value="1"/>
</dbReference>
<dbReference type="GO" id="GO:0016787">
    <property type="term" value="F:hydrolase activity"/>
    <property type="evidence" value="ECO:0007669"/>
    <property type="project" value="UniProtKB-KW"/>
</dbReference>
<dbReference type="SUPFAM" id="SSF52540">
    <property type="entry name" value="P-loop containing nucleoside triphosphate hydrolases"/>
    <property type="match status" value="1"/>
</dbReference>
<dbReference type="PANTHER" id="PTHR43519:SF1">
    <property type="entry name" value="ATP-DEPENDENT RNA HELICASE HRPB"/>
    <property type="match status" value="1"/>
</dbReference>
<organism evidence="8 9">
    <name type="scientific">Rhodovulum imhoffii</name>
    <dbReference type="NCBI Taxonomy" id="365340"/>
    <lineage>
        <taxon>Bacteria</taxon>
        <taxon>Pseudomonadati</taxon>
        <taxon>Pseudomonadota</taxon>
        <taxon>Alphaproteobacteria</taxon>
        <taxon>Rhodobacterales</taxon>
        <taxon>Paracoccaceae</taxon>
        <taxon>Rhodovulum</taxon>
    </lineage>
</organism>
<keyword evidence="3 8" id="KW-0347">Helicase</keyword>
<dbReference type="GO" id="GO:0003676">
    <property type="term" value="F:nucleic acid binding"/>
    <property type="evidence" value="ECO:0007669"/>
    <property type="project" value="InterPro"/>
</dbReference>
<dbReference type="AlphaFoldDB" id="A0A2T5BT08"/>
<dbReference type="InterPro" id="IPR027417">
    <property type="entry name" value="P-loop_NTPase"/>
</dbReference>
<protein>
    <submittedName>
        <fullName evidence="8">ATP-dependent helicase HrpB</fullName>
    </submittedName>
</protein>
<feature type="domain" description="Helicase C-terminal" evidence="7">
    <location>
        <begin position="202"/>
        <end position="365"/>
    </location>
</feature>
<dbReference type="InterPro" id="IPR048333">
    <property type="entry name" value="HA2_WH"/>
</dbReference>
<keyword evidence="1" id="KW-0547">Nucleotide-binding</keyword>
<dbReference type="EMBL" id="QAAA01000006">
    <property type="protein sequence ID" value="PTN02525.1"/>
    <property type="molecule type" value="Genomic_DNA"/>
</dbReference>
<sequence length="803" mass="86901">MTLPIDAALPDLLAALRRAGCAVLQAPPGAGKTTRVPLALRDIAKGRIVMLEPRRLAARAAAERMAETLDEPVGQTVGYRIRGEAKTTARTRIEVVTEGILTRMLQSDPSLEGIGAVIFDEFHERSLNADLGLALTWEARTALREDLILLVMSATLDAAPVAALLNDAPVVTAHGRSFAVETHWLDAPLPRTARLPEATADLVTRAVRETDGGVLVFLPGEGEIRRTAAVLEGRLPGCDVRPLYGALPFAAQRAAIVPATGRRKVVLATSIAETSLTIQDIRVVVDAGRARRARFDPNSGMSRLVTERVTRAEAEQRRGRAGRVAPGVCYRLWTRGAEGALASYPPAEIEAADLSALALELALWGAEPQDLAFLTPPNPGPFAEARALLGQLGALDEQGRITAHGRDLAALPVHPRLGHMLIRAGKQAAPLAALLSDRDPLRGTGSDLTPRLRALQDPQGAPPAARPGLARIRAEAGRLARAASDAPPVSAAEAAALAYPDRIALRRPGEAPRYVLSGGKGAILEEGDPLAGQRLLVALDLDGDAREARIRLAAPLAESELRAVHANLIGWHDLCHWSRRERRVLARRQEHLGALVLEDRIWKDAPPEAIAHAMLDGVRDLGLPWNEAARRFRARVNLVRRNGADLPEMTDPALMESLEAWLLPHLTGIRTAADWKRFDLLPALRAMLDWPQTQTLDSAAPAWFLSPLGRKVPIDYSGATPEIALRLQEMFGQTTHPTVAGVPLRVTLLSPAGRPVQVTMDLPGFWANSYADVRKDMRGQYPRHPWPEDPTQATPTLRAKPRR</sequence>
<dbReference type="InterPro" id="IPR001650">
    <property type="entry name" value="Helicase_C-like"/>
</dbReference>
<dbReference type="Pfam" id="PF04408">
    <property type="entry name" value="WHD_HA2"/>
    <property type="match status" value="1"/>
</dbReference>
<evidence type="ECO:0000256" key="3">
    <source>
        <dbReference type="ARBA" id="ARBA00022806"/>
    </source>
</evidence>
<name>A0A2T5BT08_9RHOB</name>
<dbReference type="InterPro" id="IPR011545">
    <property type="entry name" value="DEAD/DEAH_box_helicase_dom"/>
</dbReference>
<dbReference type="PANTHER" id="PTHR43519">
    <property type="entry name" value="ATP-DEPENDENT RNA HELICASE HRPB"/>
    <property type="match status" value="1"/>
</dbReference>
<dbReference type="CDD" id="cd17990">
    <property type="entry name" value="DEXHc_HrpB"/>
    <property type="match status" value="1"/>
</dbReference>
<dbReference type="RefSeq" id="WP_107891744.1">
    <property type="nucleotide sequence ID" value="NZ_QAAA01000006.1"/>
</dbReference>
<dbReference type="OrthoDB" id="9805617at2"/>
<proteinExistence type="predicted"/>
<feature type="region of interest" description="Disordered" evidence="5">
    <location>
        <begin position="781"/>
        <end position="803"/>
    </location>
</feature>
<evidence type="ECO:0000313" key="8">
    <source>
        <dbReference type="EMBL" id="PTN02525.1"/>
    </source>
</evidence>
<evidence type="ECO:0000313" key="9">
    <source>
        <dbReference type="Proteomes" id="UP000243859"/>
    </source>
</evidence>
<dbReference type="Gene3D" id="3.40.50.300">
    <property type="entry name" value="P-loop containing nucleotide triphosphate hydrolases"/>
    <property type="match status" value="2"/>
</dbReference>
<dbReference type="CDD" id="cd18791">
    <property type="entry name" value="SF2_C_RHA"/>
    <property type="match status" value="1"/>
</dbReference>
<evidence type="ECO:0000259" key="7">
    <source>
        <dbReference type="PROSITE" id="PS51194"/>
    </source>
</evidence>
<reference evidence="8 9" key="1">
    <citation type="submission" date="2018-04" db="EMBL/GenBank/DDBJ databases">
        <title>Genomic Encyclopedia of Archaeal and Bacterial Type Strains, Phase II (KMG-II): from individual species to whole genera.</title>
        <authorList>
            <person name="Goeker M."/>
        </authorList>
    </citation>
    <scope>NUCLEOTIDE SEQUENCE [LARGE SCALE GENOMIC DNA]</scope>
    <source>
        <strain evidence="8 9">DSM 18064</strain>
    </source>
</reference>
<dbReference type="SMART" id="SM00490">
    <property type="entry name" value="HELICc"/>
    <property type="match status" value="1"/>
</dbReference>
<dbReference type="GO" id="GO:0004386">
    <property type="term" value="F:helicase activity"/>
    <property type="evidence" value="ECO:0007669"/>
    <property type="project" value="UniProtKB-KW"/>
</dbReference>
<gene>
    <name evidence="8" type="ORF">C8N32_10698</name>
</gene>
<dbReference type="Pfam" id="PF08482">
    <property type="entry name" value="HrpB_C"/>
    <property type="match status" value="1"/>
</dbReference>
<comment type="caution">
    <text evidence="8">The sequence shown here is derived from an EMBL/GenBank/DDBJ whole genome shotgun (WGS) entry which is preliminary data.</text>
</comment>
<dbReference type="Proteomes" id="UP000243859">
    <property type="component" value="Unassembled WGS sequence"/>
</dbReference>
<keyword evidence="9" id="KW-1185">Reference proteome</keyword>
<evidence type="ECO:0000256" key="2">
    <source>
        <dbReference type="ARBA" id="ARBA00022801"/>
    </source>
</evidence>
<dbReference type="InterPro" id="IPR014001">
    <property type="entry name" value="Helicase_ATP-bd"/>
</dbReference>
<dbReference type="Gene3D" id="1.20.120.1080">
    <property type="match status" value="1"/>
</dbReference>
<dbReference type="NCBIfam" id="TIGR01970">
    <property type="entry name" value="DEAH_box_HrpB"/>
    <property type="match status" value="1"/>
</dbReference>
<dbReference type="InterPro" id="IPR010225">
    <property type="entry name" value="HrpB"/>
</dbReference>
<dbReference type="PROSITE" id="PS51192">
    <property type="entry name" value="HELICASE_ATP_BIND_1"/>
    <property type="match status" value="1"/>
</dbReference>
<dbReference type="SMART" id="SM00487">
    <property type="entry name" value="DEXDc"/>
    <property type="match status" value="1"/>
</dbReference>
<dbReference type="PIRSF" id="PIRSF005496">
    <property type="entry name" value="ATP_hel_hrpB"/>
    <property type="match status" value="1"/>
</dbReference>
<evidence type="ECO:0000256" key="5">
    <source>
        <dbReference type="SAM" id="MobiDB-lite"/>
    </source>
</evidence>
<dbReference type="PROSITE" id="PS51194">
    <property type="entry name" value="HELICASE_CTER"/>
    <property type="match status" value="1"/>
</dbReference>
<dbReference type="SMART" id="SM00847">
    <property type="entry name" value="HA2"/>
    <property type="match status" value="1"/>
</dbReference>
<feature type="domain" description="Helicase ATP-binding" evidence="6">
    <location>
        <begin position="13"/>
        <end position="174"/>
    </location>
</feature>
<evidence type="ECO:0000256" key="4">
    <source>
        <dbReference type="ARBA" id="ARBA00022840"/>
    </source>
</evidence>
<dbReference type="GO" id="GO:0005524">
    <property type="term" value="F:ATP binding"/>
    <property type="evidence" value="ECO:0007669"/>
    <property type="project" value="UniProtKB-KW"/>
</dbReference>
<dbReference type="Pfam" id="PF00270">
    <property type="entry name" value="DEAD"/>
    <property type="match status" value="1"/>
</dbReference>
<keyword evidence="2" id="KW-0378">Hydrolase</keyword>
<evidence type="ECO:0000259" key="6">
    <source>
        <dbReference type="PROSITE" id="PS51192"/>
    </source>
</evidence>
<dbReference type="Pfam" id="PF00271">
    <property type="entry name" value="Helicase_C"/>
    <property type="match status" value="1"/>
</dbReference>
<dbReference type="InterPro" id="IPR007502">
    <property type="entry name" value="Helicase-assoc_dom"/>
</dbReference>